<dbReference type="RefSeq" id="WP_188386107.1">
    <property type="nucleotide sequence ID" value="NZ_BMEY01000027.1"/>
</dbReference>
<gene>
    <name evidence="1" type="ORF">GCM10008025_36450</name>
</gene>
<dbReference type="Proteomes" id="UP000613512">
    <property type="component" value="Unassembled WGS sequence"/>
</dbReference>
<organism evidence="1 2">
    <name type="scientific">Ornithinibacillus halotolerans</name>
    <dbReference type="NCBI Taxonomy" id="1274357"/>
    <lineage>
        <taxon>Bacteria</taxon>
        <taxon>Bacillati</taxon>
        <taxon>Bacillota</taxon>
        <taxon>Bacilli</taxon>
        <taxon>Bacillales</taxon>
        <taxon>Bacillaceae</taxon>
        <taxon>Ornithinibacillus</taxon>
    </lineage>
</organism>
<proteinExistence type="predicted"/>
<dbReference type="EMBL" id="BMEY01000027">
    <property type="protein sequence ID" value="GGA90625.1"/>
    <property type="molecule type" value="Genomic_DNA"/>
</dbReference>
<reference evidence="1" key="2">
    <citation type="submission" date="2020-09" db="EMBL/GenBank/DDBJ databases">
        <authorList>
            <person name="Sun Q."/>
            <person name="Zhou Y."/>
        </authorList>
    </citation>
    <scope>NUCLEOTIDE SEQUENCE</scope>
    <source>
        <strain evidence="1">CGMCC 1.12408</strain>
    </source>
</reference>
<dbReference type="InterPro" id="IPR014710">
    <property type="entry name" value="RmlC-like_jellyroll"/>
</dbReference>
<evidence type="ECO:0008006" key="3">
    <source>
        <dbReference type="Google" id="ProtNLM"/>
    </source>
</evidence>
<dbReference type="InterPro" id="IPR011051">
    <property type="entry name" value="RmlC_Cupin_sf"/>
</dbReference>
<comment type="caution">
    <text evidence="1">The sequence shown here is derived from an EMBL/GenBank/DDBJ whole genome shotgun (WGS) entry which is preliminary data.</text>
</comment>
<dbReference type="SUPFAM" id="SSF51182">
    <property type="entry name" value="RmlC-like cupins"/>
    <property type="match status" value="1"/>
</dbReference>
<keyword evidence="2" id="KW-1185">Reference proteome</keyword>
<name>A0A916S9Q3_9BACI</name>
<evidence type="ECO:0000313" key="2">
    <source>
        <dbReference type="Proteomes" id="UP000613512"/>
    </source>
</evidence>
<sequence length="111" mass="12092">MQIVNFGKAAGNEINNYDSILSTYSKIMKTEEPTNIGLIHIEKGGVVGYHQAPVPQLFVVVNGEGWVEGEDKKKVYLKSGEGVFWNKGEGHLSGSDEGLTALVIQSEELKV</sequence>
<protein>
    <recommendedName>
        <fullName evidence="3">Cupin</fullName>
    </recommendedName>
</protein>
<evidence type="ECO:0000313" key="1">
    <source>
        <dbReference type="EMBL" id="GGA90625.1"/>
    </source>
</evidence>
<dbReference type="AlphaFoldDB" id="A0A916S9Q3"/>
<accession>A0A916S9Q3</accession>
<dbReference type="Gene3D" id="2.60.120.10">
    <property type="entry name" value="Jelly Rolls"/>
    <property type="match status" value="1"/>
</dbReference>
<reference evidence="1" key="1">
    <citation type="journal article" date="2014" name="Int. J. Syst. Evol. Microbiol.">
        <title>Complete genome sequence of Corynebacterium casei LMG S-19264T (=DSM 44701T), isolated from a smear-ripened cheese.</title>
        <authorList>
            <consortium name="US DOE Joint Genome Institute (JGI-PGF)"/>
            <person name="Walter F."/>
            <person name="Albersmeier A."/>
            <person name="Kalinowski J."/>
            <person name="Ruckert C."/>
        </authorList>
    </citation>
    <scope>NUCLEOTIDE SEQUENCE</scope>
    <source>
        <strain evidence="1">CGMCC 1.12408</strain>
    </source>
</reference>